<comment type="caution">
    <text evidence="1">The sequence shown here is derived from an EMBL/GenBank/DDBJ whole genome shotgun (WGS) entry which is preliminary data.</text>
</comment>
<protein>
    <submittedName>
        <fullName evidence="1">Uncharacterized protein</fullName>
    </submittedName>
</protein>
<organism evidence="1 2">
    <name type="scientific">Nitrosomonas nitrosa</name>
    <dbReference type="NCBI Taxonomy" id="52442"/>
    <lineage>
        <taxon>Bacteria</taxon>
        <taxon>Pseudomonadati</taxon>
        <taxon>Pseudomonadota</taxon>
        <taxon>Betaproteobacteria</taxon>
        <taxon>Nitrosomonadales</taxon>
        <taxon>Nitrosomonadaceae</taxon>
        <taxon>Nitrosomonas</taxon>
    </lineage>
</organism>
<proteinExistence type="predicted"/>
<gene>
    <name evidence="1" type="ORF">NMYAN_80023</name>
</gene>
<sequence>MWPDFPIHYVKENDYAPQMIEESNSIRLTFAAIAILGQLPS</sequence>
<name>A0A8H8Z3P0_9PROT</name>
<evidence type="ECO:0000313" key="2">
    <source>
        <dbReference type="Proteomes" id="UP000601736"/>
    </source>
</evidence>
<evidence type="ECO:0000313" key="1">
    <source>
        <dbReference type="EMBL" id="CAE6517277.1"/>
    </source>
</evidence>
<accession>A0A8H8Z3P0</accession>
<dbReference type="AlphaFoldDB" id="A0A8H8Z3P0"/>
<dbReference type="Proteomes" id="UP000601736">
    <property type="component" value="Unassembled WGS sequence"/>
</dbReference>
<dbReference type="EMBL" id="CAJNAP010000054">
    <property type="protein sequence ID" value="CAE6517277.1"/>
    <property type="molecule type" value="Genomic_DNA"/>
</dbReference>
<reference evidence="1" key="1">
    <citation type="submission" date="2021-02" db="EMBL/GenBank/DDBJ databases">
        <authorList>
            <person name="Han P."/>
        </authorList>
    </citation>
    <scope>NUCLEOTIDE SEQUENCE</scope>
    <source>
        <strain evidence="1">Nitrosomonas nitrosa 18-3D</strain>
    </source>
</reference>